<dbReference type="Proteomes" id="UP000663828">
    <property type="component" value="Unassembled WGS sequence"/>
</dbReference>
<comment type="caution">
    <text evidence="2">The sequence shown here is derived from an EMBL/GenBank/DDBJ whole genome shotgun (WGS) entry which is preliminary data.</text>
</comment>
<dbReference type="PANTHER" id="PTHR31206">
    <property type="entry name" value="LP10445P"/>
    <property type="match status" value="1"/>
</dbReference>
<name>A0A816BF57_ADIRI</name>
<dbReference type="EMBL" id="CAJNOR010007047">
    <property type="protein sequence ID" value="CAF1609465.1"/>
    <property type="molecule type" value="Genomic_DNA"/>
</dbReference>
<keyword evidence="3" id="KW-1185">Reference proteome</keyword>
<dbReference type="Proteomes" id="UP000663852">
    <property type="component" value="Unassembled WGS sequence"/>
</dbReference>
<dbReference type="AlphaFoldDB" id="A0A816BF57"/>
<accession>A0A816BF57</accession>
<dbReference type="PANTHER" id="PTHR31206:SF1">
    <property type="entry name" value="LP10445P"/>
    <property type="match status" value="1"/>
</dbReference>
<reference evidence="2" key="1">
    <citation type="submission" date="2021-02" db="EMBL/GenBank/DDBJ databases">
        <authorList>
            <person name="Nowell W R."/>
        </authorList>
    </citation>
    <scope>NUCLEOTIDE SEQUENCE</scope>
</reference>
<dbReference type="OrthoDB" id="45963at2759"/>
<evidence type="ECO:0000313" key="2">
    <source>
        <dbReference type="EMBL" id="CAF1609465.1"/>
    </source>
</evidence>
<evidence type="ECO:0000313" key="1">
    <source>
        <dbReference type="EMBL" id="CAF1119115.1"/>
    </source>
</evidence>
<protein>
    <submittedName>
        <fullName evidence="2">Uncharacterized protein</fullName>
    </submittedName>
</protein>
<sequence length="100" mass="12015">MSTSKTDHCLNENEPNSPNCDVNQLKLFPRMWFYVKLSAKKTYSVCNSAGERIAWFFGITKPKYHAELERYDRMNEEEREAWRQAFQDIEHTDHIRESIR</sequence>
<dbReference type="Pfam" id="PF14774">
    <property type="entry name" value="FAM177"/>
    <property type="match status" value="1"/>
</dbReference>
<organism evidence="2 3">
    <name type="scientific">Adineta ricciae</name>
    <name type="common">Rotifer</name>
    <dbReference type="NCBI Taxonomy" id="249248"/>
    <lineage>
        <taxon>Eukaryota</taxon>
        <taxon>Metazoa</taxon>
        <taxon>Spiralia</taxon>
        <taxon>Gnathifera</taxon>
        <taxon>Rotifera</taxon>
        <taxon>Eurotatoria</taxon>
        <taxon>Bdelloidea</taxon>
        <taxon>Adinetida</taxon>
        <taxon>Adinetidae</taxon>
        <taxon>Adineta</taxon>
    </lineage>
</organism>
<dbReference type="InterPro" id="IPR028260">
    <property type="entry name" value="FAM177"/>
</dbReference>
<gene>
    <name evidence="1" type="ORF">EDS130_LOCUS20952</name>
    <name evidence="2" type="ORF">XAT740_LOCUS48722</name>
</gene>
<proteinExistence type="predicted"/>
<evidence type="ECO:0000313" key="3">
    <source>
        <dbReference type="Proteomes" id="UP000663828"/>
    </source>
</evidence>
<dbReference type="EMBL" id="CAJNOJ010000104">
    <property type="protein sequence ID" value="CAF1119115.1"/>
    <property type="molecule type" value="Genomic_DNA"/>
</dbReference>